<dbReference type="EMBL" id="ARPM03000046">
    <property type="protein sequence ID" value="ETZ05453.1"/>
    <property type="molecule type" value="Genomic_DNA"/>
</dbReference>
<accession>A0A061JIM1</accession>
<keyword evidence="2" id="KW-1185">Reference proteome</keyword>
<dbReference type="Proteomes" id="UP000026922">
    <property type="component" value="Unassembled WGS sequence"/>
</dbReference>
<evidence type="ECO:0000313" key="2">
    <source>
        <dbReference type="Proteomes" id="UP000026922"/>
    </source>
</evidence>
<name>A0A061JIM1_9PROT</name>
<gene>
    <name evidence="1" type="ORF">K737_300106</name>
</gene>
<dbReference type="AlphaFoldDB" id="A0A061JIM1"/>
<organism evidence="1 2">
    <name type="scientific">Holospora undulata HU1</name>
    <dbReference type="NCBI Taxonomy" id="1321371"/>
    <lineage>
        <taxon>Bacteria</taxon>
        <taxon>Pseudomonadati</taxon>
        <taxon>Pseudomonadota</taxon>
        <taxon>Alphaproteobacteria</taxon>
        <taxon>Holosporales</taxon>
        <taxon>Holosporaceae</taxon>
        <taxon>Holospora</taxon>
    </lineage>
</organism>
<comment type="caution">
    <text evidence="1">The sequence shown here is derived from an EMBL/GenBank/DDBJ whole genome shotgun (WGS) entry which is preliminary data.</text>
</comment>
<proteinExistence type="predicted"/>
<sequence>MDAEKKNEYCSKIVRIFVEGFFDPYWEDSKNSDLWTKQKPYYKAILLYLSYIKKEELPRILGGILSKKSEDFFKSFCR</sequence>
<protein>
    <submittedName>
        <fullName evidence="1">Uncharacterized protein</fullName>
    </submittedName>
</protein>
<evidence type="ECO:0000313" key="1">
    <source>
        <dbReference type="EMBL" id="ETZ05453.1"/>
    </source>
</evidence>
<reference evidence="1 2" key="1">
    <citation type="journal article" date="2013" name="Genome Announc.">
        <title>Draft Genome Sequence of Holospora undulata Strain HU1, a Micronucleus-Specific Symbiont of the Ciliate Paramecium caudatum.</title>
        <authorList>
            <person name="Dohra H."/>
            <person name="Suzuki H."/>
            <person name="Suzuki T."/>
            <person name="Tanaka K."/>
            <person name="Fujishima M."/>
        </authorList>
    </citation>
    <scope>NUCLEOTIDE SEQUENCE [LARGE SCALE GENOMIC DNA]</scope>
    <source>
        <strain evidence="1 2">HU1</strain>
    </source>
</reference>